<reference evidence="2" key="1">
    <citation type="submission" date="2021-02" db="EMBL/GenBank/DDBJ databases">
        <title>Genome sequence of Rhodospirillales sp. strain TMPK1 isolated from soil.</title>
        <authorList>
            <person name="Nakai R."/>
            <person name="Kusada H."/>
            <person name="Tamaki H."/>
        </authorList>
    </citation>
    <scope>NUCLEOTIDE SEQUENCE</scope>
    <source>
        <strain evidence="2">TMPK1</strain>
    </source>
</reference>
<dbReference type="PANTHER" id="PTHR43664:SF1">
    <property type="entry name" value="BETA-METHYLMALYL-COA DEHYDRATASE"/>
    <property type="match status" value="1"/>
</dbReference>
<dbReference type="PANTHER" id="PTHR43664">
    <property type="entry name" value="MONOAMINE OXIDASE-RELATED"/>
    <property type="match status" value="1"/>
</dbReference>
<dbReference type="EMBL" id="BOPV01000001">
    <property type="protein sequence ID" value="GIL41203.1"/>
    <property type="molecule type" value="Genomic_DNA"/>
</dbReference>
<sequence>MTKYFEDFPAGATFDCGSFSFTEDQILTFATAYDPQRFHVDKDAAKDTIYGGLIASGWHTASQAMRQVVDHLFGEAAAMGSPGLTELSWKKPVRAGDHLRVRLSIENARKLASKPNLGITNQLIEVLNDEDEVVLQWRAAVMFATKPA</sequence>
<feature type="domain" description="MaoC-like" evidence="1">
    <location>
        <begin position="20"/>
        <end position="123"/>
    </location>
</feature>
<comment type="caution">
    <text evidence="2">The sequence shown here is derived from an EMBL/GenBank/DDBJ whole genome shotgun (WGS) entry which is preliminary data.</text>
</comment>
<gene>
    <name evidence="2" type="ORF">TMPK1_34400</name>
</gene>
<organism evidence="2 3">
    <name type="scientific">Roseiterribacter gracilis</name>
    <dbReference type="NCBI Taxonomy" id="2812848"/>
    <lineage>
        <taxon>Bacteria</taxon>
        <taxon>Pseudomonadati</taxon>
        <taxon>Pseudomonadota</taxon>
        <taxon>Alphaproteobacteria</taxon>
        <taxon>Rhodospirillales</taxon>
        <taxon>Roseiterribacteraceae</taxon>
        <taxon>Roseiterribacter</taxon>
    </lineage>
</organism>
<evidence type="ECO:0000313" key="2">
    <source>
        <dbReference type="EMBL" id="GIL41203.1"/>
    </source>
</evidence>
<dbReference type="Gene3D" id="3.10.129.10">
    <property type="entry name" value="Hotdog Thioesterase"/>
    <property type="match status" value="1"/>
</dbReference>
<proteinExistence type="predicted"/>
<dbReference type="SUPFAM" id="SSF54637">
    <property type="entry name" value="Thioesterase/thiol ester dehydrase-isomerase"/>
    <property type="match status" value="1"/>
</dbReference>
<dbReference type="AlphaFoldDB" id="A0A8S8XCL6"/>
<dbReference type="RefSeq" id="WP_420244595.1">
    <property type="nucleotide sequence ID" value="NZ_BOPV01000001.1"/>
</dbReference>
<dbReference type="CDD" id="cd03454">
    <property type="entry name" value="YdeM"/>
    <property type="match status" value="1"/>
</dbReference>
<name>A0A8S8XCL6_9PROT</name>
<evidence type="ECO:0000259" key="1">
    <source>
        <dbReference type="Pfam" id="PF01575"/>
    </source>
</evidence>
<dbReference type="Proteomes" id="UP000681075">
    <property type="component" value="Unassembled WGS sequence"/>
</dbReference>
<dbReference type="Pfam" id="PF01575">
    <property type="entry name" value="MaoC_dehydratas"/>
    <property type="match status" value="1"/>
</dbReference>
<protein>
    <recommendedName>
        <fullName evidence="1">MaoC-like domain-containing protein</fullName>
    </recommendedName>
</protein>
<accession>A0A8S8XCL6</accession>
<dbReference type="InterPro" id="IPR029069">
    <property type="entry name" value="HotDog_dom_sf"/>
</dbReference>
<keyword evidence="3" id="KW-1185">Reference proteome</keyword>
<evidence type="ECO:0000313" key="3">
    <source>
        <dbReference type="Proteomes" id="UP000681075"/>
    </source>
</evidence>
<dbReference type="InterPro" id="IPR002539">
    <property type="entry name" value="MaoC-like_dom"/>
</dbReference>
<dbReference type="InterPro" id="IPR052342">
    <property type="entry name" value="MCH/BMMD"/>
</dbReference>